<accession>A0AAE3VFN0</accession>
<dbReference type="Gene3D" id="3.10.20.30">
    <property type="match status" value="1"/>
</dbReference>
<gene>
    <name evidence="7" type="ORF">J3R75_001794</name>
</gene>
<dbReference type="InterPro" id="IPR008333">
    <property type="entry name" value="Cbr1-like_FAD-bd_dom"/>
</dbReference>
<dbReference type="InterPro" id="IPR036010">
    <property type="entry name" value="2Fe-2S_ferredoxin-like_sf"/>
</dbReference>
<dbReference type="SUPFAM" id="SSF54292">
    <property type="entry name" value="2Fe-2S ferredoxin-like"/>
    <property type="match status" value="1"/>
</dbReference>
<keyword evidence="1" id="KW-0813">Transport</keyword>
<dbReference type="InterPro" id="IPR017927">
    <property type="entry name" value="FAD-bd_FR_type"/>
</dbReference>
<reference evidence="7" key="1">
    <citation type="submission" date="2023-07" db="EMBL/GenBank/DDBJ databases">
        <title>Genomic Encyclopedia of Type Strains, Phase IV (KMG-IV): sequencing the most valuable type-strain genomes for metagenomic binning, comparative biology and taxonomic classification.</title>
        <authorList>
            <person name="Goeker M."/>
        </authorList>
    </citation>
    <scope>NUCLEOTIDE SEQUENCE</scope>
    <source>
        <strain evidence="7">DSM 24202</strain>
    </source>
</reference>
<evidence type="ECO:0000259" key="5">
    <source>
        <dbReference type="PROSITE" id="PS51085"/>
    </source>
</evidence>
<evidence type="ECO:0000256" key="3">
    <source>
        <dbReference type="ARBA" id="ARBA00022827"/>
    </source>
</evidence>
<evidence type="ECO:0000256" key="4">
    <source>
        <dbReference type="ARBA" id="ARBA00023004"/>
    </source>
</evidence>
<dbReference type="PRINTS" id="PR00371">
    <property type="entry name" value="FPNCR"/>
</dbReference>
<organism evidence="7 8">
    <name type="scientific">Oligosphaera ethanolica</name>
    <dbReference type="NCBI Taxonomy" id="760260"/>
    <lineage>
        <taxon>Bacteria</taxon>
        <taxon>Pseudomonadati</taxon>
        <taxon>Lentisphaerota</taxon>
        <taxon>Oligosphaeria</taxon>
        <taxon>Oligosphaerales</taxon>
        <taxon>Oligosphaeraceae</taxon>
        <taxon>Oligosphaera</taxon>
    </lineage>
</organism>
<keyword evidence="3" id="KW-0274">FAD</keyword>
<protein>
    <submittedName>
        <fullName evidence="7">Na+-transporting NADH:ubiquinone oxidoreductase subunit F</fullName>
        <ecNumber evidence="7">1.6.5.-</ecNumber>
    </submittedName>
</protein>
<dbReference type="EMBL" id="JAUSVL010000001">
    <property type="protein sequence ID" value="MDQ0289687.1"/>
    <property type="molecule type" value="Genomic_DNA"/>
</dbReference>
<dbReference type="CDD" id="cd00207">
    <property type="entry name" value="fer2"/>
    <property type="match status" value="1"/>
</dbReference>
<dbReference type="PANTHER" id="PTHR43644:SF1">
    <property type="entry name" value="NAD(P)H-FLAVIN REDUCTASE"/>
    <property type="match status" value="1"/>
</dbReference>
<dbReference type="GO" id="GO:0051536">
    <property type="term" value="F:iron-sulfur cluster binding"/>
    <property type="evidence" value="ECO:0007669"/>
    <property type="project" value="InterPro"/>
</dbReference>
<dbReference type="InterPro" id="IPR001041">
    <property type="entry name" value="2Fe-2S_ferredoxin-type"/>
</dbReference>
<dbReference type="PANTHER" id="PTHR43644">
    <property type="entry name" value="NA(+)-TRANSLOCATING NADH-QUINONE REDUCTASE SUBUNIT"/>
    <property type="match status" value="1"/>
</dbReference>
<evidence type="ECO:0000256" key="1">
    <source>
        <dbReference type="ARBA" id="ARBA00022448"/>
    </source>
</evidence>
<dbReference type="Gene3D" id="2.40.30.10">
    <property type="entry name" value="Translation factors"/>
    <property type="match status" value="1"/>
</dbReference>
<keyword evidence="8" id="KW-1185">Reference proteome</keyword>
<comment type="caution">
    <text evidence="7">The sequence shown here is derived from an EMBL/GenBank/DDBJ whole genome shotgun (WGS) entry which is preliminary data.</text>
</comment>
<evidence type="ECO:0000313" key="7">
    <source>
        <dbReference type="EMBL" id="MDQ0289687.1"/>
    </source>
</evidence>
<feature type="domain" description="2Fe-2S ferredoxin-type" evidence="5">
    <location>
        <begin position="32"/>
        <end position="124"/>
    </location>
</feature>
<dbReference type="InterPro" id="IPR001433">
    <property type="entry name" value="OxRdtase_FAD/NAD-bd"/>
</dbReference>
<dbReference type="AlphaFoldDB" id="A0AAE3VFN0"/>
<dbReference type="PRINTS" id="PR00410">
    <property type="entry name" value="PHEHYDRXLASE"/>
</dbReference>
<dbReference type="SUPFAM" id="SSF63380">
    <property type="entry name" value="Riboflavin synthase domain-like"/>
    <property type="match status" value="1"/>
</dbReference>
<dbReference type="Pfam" id="PF00175">
    <property type="entry name" value="NAD_binding_1"/>
    <property type="match status" value="1"/>
</dbReference>
<dbReference type="Pfam" id="PF00111">
    <property type="entry name" value="Fer2"/>
    <property type="match status" value="1"/>
</dbReference>
<dbReference type="InterPro" id="IPR012675">
    <property type="entry name" value="Beta-grasp_dom_sf"/>
</dbReference>
<sequence length="361" mass="39443">MIYLYAILVLAALGGGLAVLLLLAGRYICNYGECRVKINDREPITVQGGGKLLDALYANDIFIPSACGGQGTCGFCKLRVLNGGGPVLPTETPFLTTVELNAGARLACQVKIRNDLEIVVKDEYLLVQRFAATVSAARMVTSDIREIRLKLLDPARIDFRPGQYIQIAVPHKRETVFRAYSLASPPSMAGEVELLVRLIPGGLGSTYLHRVQPGDAVIFTGPYGEFELDTAPDTELVCVGGGCGMAPMRSLLRHVAETAPDHPCWLFFGARTSDQLMYREELEALAQKMPKLRLHFALSEPDKSPDWTGETGFIHQSAERHLQPGQARQAFLCGPPQMLAAARKVLKDKGLDDKAIFADEF</sequence>
<proteinExistence type="predicted"/>
<dbReference type="RefSeq" id="WP_307261141.1">
    <property type="nucleotide sequence ID" value="NZ_JAUSVL010000001.1"/>
</dbReference>
<dbReference type="Gene3D" id="3.40.50.80">
    <property type="entry name" value="Nucleotide-binding domain of ferredoxin-NADP reductase (FNR) module"/>
    <property type="match status" value="1"/>
</dbReference>
<keyword evidence="4" id="KW-0408">Iron</keyword>
<evidence type="ECO:0000313" key="8">
    <source>
        <dbReference type="Proteomes" id="UP001238163"/>
    </source>
</evidence>
<keyword evidence="7" id="KW-0560">Oxidoreductase</keyword>
<dbReference type="GO" id="GO:0016491">
    <property type="term" value="F:oxidoreductase activity"/>
    <property type="evidence" value="ECO:0007669"/>
    <property type="project" value="UniProtKB-KW"/>
</dbReference>
<dbReference type="Proteomes" id="UP001238163">
    <property type="component" value="Unassembled WGS sequence"/>
</dbReference>
<dbReference type="InterPro" id="IPR001709">
    <property type="entry name" value="Flavoprot_Pyr_Nucl_cyt_Rdtase"/>
</dbReference>
<dbReference type="PROSITE" id="PS51384">
    <property type="entry name" value="FAD_FR"/>
    <property type="match status" value="1"/>
</dbReference>
<keyword evidence="2" id="KW-0285">Flavoprotein</keyword>
<name>A0AAE3VFN0_9BACT</name>
<dbReference type="InterPro" id="IPR017938">
    <property type="entry name" value="Riboflavin_synthase-like_b-brl"/>
</dbReference>
<dbReference type="EC" id="1.6.5.-" evidence="7"/>
<dbReference type="Pfam" id="PF00970">
    <property type="entry name" value="FAD_binding_6"/>
    <property type="match status" value="1"/>
</dbReference>
<dbReference type="InterPro" id="IPR039261">
    <property type="entry name" value="FNR_nucleotide-bd"/>
</dbReference>
<dbReference type="SUPFAM" id="SSF52343">
    <property type="entry name" value="Ferredoxin reductase-like, C-terminal NADP-linked domain"/>
    <property type="match status" value="1"/>
</dbReference>
<evidence type="ECO:0000259" key="6">
    <source>
        <dbReference type="PROSITE" id="PS51384"/>
    </source>
</evidence>
<evidence type="ECO:0000256" key="2">
    <source>
        <dbReference type="ARBA" id="ARBA00022630"/>
    </source>
</evidence>
<dbReference type="PROSITE" id="PS51085">
    <property type="entry name" value="2FE2S_FER_2"/>
    <property type="match status" value="1"/>
</dbReference>
<feature type="domain" description="FAD-binding FR-type" evidence="6">
    <location>
        <begin position="127"/>
        <end position="229"/>
    </location>
</feature>